<reference evidence="3" key="1">
    <citation type="submission" date="2017-01" db="EMBL/GenBank/DDBJ databases">
        <authorList>
            <person name="Varghese N."/>
            <person name="Submissions S."/>
        </authorList>
    </citation>
    <scope>NUCLEOTIDE SEQUENCE [LARGE SCALE GENOMIC DNA]</scope>
    <source>
        <strain evidence="3">ATCC 12950</strain>
    </source>
</reference>
<organism evidence="2 3">
    <name type="scientific">Microbispora rosea</name>
    <dbReference type="NCBI Taxonomy" id="58117"/>
    <lineage>
        <taxon>Bacteria</taxon>
        <taxon>Bacillati</taxon>
        <taxon>Actinomycetota</taxon>
        <taxon>Actinomycetes</taxon>
        <taxon>Streptosporangiales</taxon>
        <taxon>Streptosporangiaceae</taxon>
        <taxon>Microbispora</taxon>
    </lineage>
</organism>
<accession>A0A1N7DCA8</accession>
<keyword evidence="3" id="KW-1185">Reference proteome</keyword>
<gene>
    <name evidence="2" type="ORF">SAMN05421833_11452</name>
</gene>
<dbReference type="AlphaFoldDB" id="A0A1N7DCA8"/>
<sequence>MERREGGTPLNVLAGPADKRSSAFSDDPGHALRRDTWAGRPVDPRLGGVA</sequence>
<dbReference type="GO" id="GO:0016853">
    <property type="term" value="F:isomerase activity"/>
    <property type="evidence" value="ECO:0007669"/>
    <property type="project" value="UniProtKB-KW"/>
</dbReference>
<evidence type="ECO:0000313" key="2">
    <source>
        <dbReference type="EMBL" id="SIR73461.1"/>
    </source>
</evidence>
<name>A0A1N7DCA8_9ACTN</name>
<dbReference type="Proteomes" id="UP000186096">
    <property type="component" value="Unassembled WGS sequence"/>
</dbReference>
<dbReference type="EMBL" id="FTNI01000014">
    <property type="protein sequence ID" value="SIR73461.1"/>
    <property type="molecule type" value="Genomic_DNA"/>
</dbReference>
<protein>
    <submittedName>
        <fullName evidence="2">5-deoxy-glucuronate isomerase</fullName>
    </submittedName>
</protein>
<proteinExistence type="predicted"/>
<keyword evidence="2" id="KW-0413">Isomerase</keyword>
<feature type="region of interest" description="Disordered" evidence="1">
    <location>
        <begin position="1"/>
        <end position="50"/>
    </location>
</feature>
<evidence type="ECO:0000256" key="1">
    <source>
        <dbReference type="SAM" id="MobiDB-lite"/>
    </source>
</evidence>
<feature type="compositionally biased region" description="Basic and acidic residues" evidence="1">
    <location>
        <begin position="17"/>
        <end position="37"/>
    </location>
</feature>
<dbReference type="STRING" id="58117.SAMN05421833_11452"/>
<evidence type="ECO:0000313" key="3">
    <source>
        <dbReference type="Proteomes" id="UP000186096"/>
    </source>
</evidence>